<reference evidence="1 2" key="1">
    <citation type="submission" date="2018-08" db="EMBL/GenBank/DDBJ databases">
        <title>Microbacterium lemovicicum sp. nov., a bacterium isolated from a natural uranium-rich soil.</title>
        <authorList>
            <person name="ORTET P."/>
        </authorList>
    </citation>
    <scope>NUCLEOTIDE SEQUENCE [LARGE SCALE GENOMIC DNA]</scope>
    <source>
        <strain evidence="1 2">Viu22</strain>
    </source>
</reference>
<dbReference type="Proteomes" id="UP000276888">
    <property type="component" value="Chromosome"/>
</dbReference>
<protein>
    <submittedName>
        <fullName evidence="1">Uncharacterized protein</fullName>
    </submittedName>
</protein>
<dbReference type="EMBL" id="CP031423">
    <property type="protein sequence ID" value="AZS36261.1"/>
    <property type="molecule type" value="Genomic_DNA"/>
</dbReference>
<evidence type="ECO:0000313" key="2">
    <source>
        <dbReference type="Proteomes" id="UP000276888"/>
    </source>
</evidence>
<dbReference type="KEGG" id="mlv:CVS47_00862"/>
<accession>A0A3Q9IXJ2</accession>
<name>A0A3Q9IXJ2_9MICO</name>
<proteinExistence type="predicted"/>
<keyword evidence="2" id="KW-1185">Reference proteome</keyword>
<evidence type="ECO:0000313" key="1">
    <source>
        <dbReference type="EMBL" id="AZS36261.1"/>
    </source>
</evidence>
<sequence>MLSERKHRPLLLYIMLLTCWPWLEDRREPLPGGFWVRALTAPGAPTWSPSTLSRSWGELEELGLITKPEKREGRLMRPTPRREDGAVVEGGGVPYDAPGGRRDRCNTYFALPDEFWTEEIFAKLSLPALVMLLLVAKETQSKPEVWLTYDRIEDWYGIKQKSAQNGLTDLRKAGLLHRRIEEVKTTFSATGSTVHMWYSLKGPFGREARLALQDRAAKERKKRLKRAARAKNTPPKEQP</sequence>
<gene>
    <name evidence="1" type="ORF">CVS47_00862</name>
</gene>
<organism evidence="1 2">
    <name type="scientific">Microbacterium lemovicicum</name>
    <dbReference type="NCBI Taxonomy" id="1072463"/>
    <lineage>
        <taxon>Bacteria</taxon>
        <taxon>Bacillati</taxon>
        <taxon>Actinomycetota</taxon>
        <taxon>Actinomycetes</taxon>
        <taxon>Micrococcales</taxon>
        <taxon>Microbacteriaceae</taxon>
        <taxon>Microbacterium</taxon>
    </lineage>
</organism>
<dbReference type="AlphaFoldDB" id="A0A3Q9IXJ2"/>